<keyword evidence="1" id="KW-0614">Plasmid</keyword>
<dbReference type="KEGG" id="sle:sle2_135"/>
<dbReference type="AlphaFoldDB" id="A0A0F7VRL6"/>
<gene>
    <name evidence="1" type="primary">sle2_135</name>
</gene>
<geneLocation type="plasmid" evidence="1 2">
    <name>pSLE2</name>
</geneLocation>
<dbReference type="Proteomes" id="UP000035016">
    <property type="component" value="Plasmid pSLE2"/>
</dbReference>
<protein>
    <submittedName>
        <fullName evidence="1">Uncharacterized protein</fullName>
    </submittedName>
</protein>
<evidence type="ECO:0000313" key="2">
    <source>
        <dbReference type="Proteomes" id="UP000035016"/>
    </source>
</evidence>
<evidence type="ECO:0000313" key="1">
    <source>
        <dbReference type="EMBL" id="CQR59436.1"/>
    </source>
</evidence>
<dbReference type="EMBL" id="LN831789">
    <property type="protein sequence ID" value="CQR59436.1"/>
    <property type="molecule type" value="Genomic_DNA"/>
</dbReference>
<proteinExistence type="predicted"/>
<name>A0A0F7VRL6_STRLW</name>
<reference evidence="2" key="1">
    <citation type="submission" date="2015-02" db="EMBL/GenBank/DDBJ databases">
        <authorList>
            <person name="Gomez-Escribano P.J."/>
        </authorList>
    </citation>
    <scope>NUCLEOTIDE SEQUENCE [LARGE SCALE GENOMIC DNA]</scope>
    <source>
        <strain evidence="2">C34 (DSM 42122 / NRRL B-24963)</strain>
        <plasmid evidence="2">pSLE2</plasmid>
    </source>
</reference>
<sequence>MAAHLAVVPEQRVDPGIAEAMENCSAGVNAGRKRRYSRAASSIRST</sequence>
<organism evidence="1 2">
    <name type="scientific">Streptomyces leeuwenhoekii</name>
    <dbReference type="NCBI Taxonomy" id="1437453"/>
    <lineage>
        <taxon>Bacteria</taxon>
        <taxon>Bacillati</taxon>
        <taxon>Actinomycetota</taxon>
        <taxon>Actinomycetes</taxon>
        <taxon>Kitasatosporales</taxon>
        <taxon>Streptomycetaceae</taxon>
        <taxon>Streptomyces</taxon>
    </lineage>
</organism>
<accession>A0A0F7VRL6</accession>